<feature type="compositionally biased region" description="Basic and acidic residues" evidence="1">
    <location>
        <begin position="145"/>
        <end position="163"/>
    </location>
</feature>
<feature type="compositionally biased region" description="Low complexity" evidence="1">
    <location>
        <begin position="135"/>
        <end position="144"/>
    </location>
</feature>
<feature type="region of interest" description="Disordered" evidence="1">
    <location>
        <begin position="1"/>
        <end position="30"/>
    </location>
</feature>
<feature type="compositionally biased region" description="Polar residues" evidence="1">
    <location>
        <begin position="1"/>
        <end position="23"/>
    </location>
</feature>
<gene>
    <name evidence="2" type="ORF">J2793_005966</name>
</gene>
<name>A0AB73IKH6_9BURK</name>
<comment type="caution">
    <text evidence="2">The sequence shown here is derived from an EMBL/GenBank/DDBJ whole genome shotgun (WGS) entry which is preliminary data.</text>
</comment>
<accession>A0AB73IKH6</accession>
<organism evidence="2 3">
    <name type="scientific">Paraburkholderia caledonica</name>
    <dbReference type="NCBI Taxonomy" id="134536"/>
    <lineage>
        <taxon>Bacteria</taxon>
        <taxon>Pseudomonadati</taxon>
        <taxon>Pseudomonadota</taxon>
        <taxon>Betaproteobacteria</taxon>
        <taxon>Burkholderiales</taxon>
        <taxon>Burkholderiaceae</taxon>
        <taxon>Paraburkholderia</taxon>
    </lineage>
</organism>
<dbReference type="Proteomes" id="UP001229486">
    <property type="component" value="Unassembled WGS sequence"/>
</dbReference>
<feature type="compositionally biased region" description="Gly residues" evidence="1">
    <location>
        <begin position="125"/>
        <end position="134"/>
    </location>
</feature>
<sequence length="336" mass="34720">MTTVSAQTRAAQAGASTETSPANRASHDASHTQAVRFSAVYKNNVTFAHAHHSHHLAQANSAKARQLAAALRKRQAAARAAGKRFAPSQRAASTAHGAPKGAHATSAKTARSKVQADRVTRDGGRQGGGGGGGQPQQEGGQQNGEQRDNPHDHDQDSRDDHDSAPGGVFAATAVEGVSATTPPRSGAARGGEIRAAIGEALLKLRDGIAAGNVPSADRALQSLMQRIHMLRAAEGALAPSTSAARRELLARVSQRLAQTALDAARTADSTQQLDARGAPSGHGSTAGLAQRVNLLANLVLLVLERPNTPDQAERARHLNAALLGAIEARLRTASRA</sequence>
<evidence type="ECO:0000256" key="1">
    <source>
        <dbReference type="SAM" id="MobiDB-lite"/>
    </source>
</evidence>
<reference evidence="2" key="1">
    <citation type="submission" date="2023-07" db="EMBL/GenBank/DDBJ databases">
        <title>Sorghum-associated microbial communities from plants grown in Nebraska, USA.</title>
        <authorList>
            <person name="Schachtman D."/>
        </authorList>
    </citation>
    <scope>NUCLEOTIDE SEQUENCE</scope>
    <source>
        <strain evidence="2">DS1061</strain>
    </source>
</reference>
<proteinExistence type="predicted"/>
<dbReference type="EMBL" id="JAURTK010000010">
    <property type="protein sequence ID" value="MDP9650493.1"/>
    <property type="molecule type" value="Genomic_DNA"/>
</dbReference>
<dbReference type="RefSeq" id="WP_392395386.1">
    <property type="nucleotide sequence ID" value="NZ_JAURTK010000010.1"/>
</dbReference>
<protein>
    <submittedName>
        <fullName evidence="2">Type II secretory pathway pseudopilin PulG</fullName>
    </submittedName>
</protein>
<dbReference type="AlphaFoldDB" id="A0AB73IKH6"/>
<feature type="region of interest" description="Disordered" evidence="1">
    <location>
        <begin position="266"/>
        <end position="285"/>
    </location>
</feature>
<evidence type="ECO:0000313" key="3">
    <source>
        <dbReference type="Proteomes" id="UP001229486"/>
    </source>
</evidence>
<evidence type="ECO:0000313" key="2">
    <source>
        <dbReference type="EMBL" id="MDP9650493.1"/>
    </source>
</evidence>
<feature type="compositionally biased region" description="Low complexity" evidence="1">
    <location>
        <begin position="77"/>
        <end position="86"/>
    </location>
</feature>
<feature type="compositionally biased region" description="Basic and acidic residues" evidence="1">
    <location>
        <begin position="114"/>
        <end position="124"/>
    </location>
</feature>
<feature type="region of interest" description="Disordered" evidence="1">
    <location>
        <begin position="67"/>
        <end position="167"/>
    </location>
</feature>